<gene>
    <name evidence="2" type="ORF">CDES_14535</name>
</gene>
<dbReference type="KEGG" id="cdx:CDES_14535"/>
<feature type="region of interest" description="Disordered" evidence="1">
    <location>
        <begin position="82"/>
        <end position="114"/>
    </location>
</feature>
<protein>
    <submittedName>
        <fullName evidence="2">Uncharacterized protein</fullName>
    </submittedName>
</protein>
<proteinExistence type="predicted"/>
<dbReference type="AlphaFoldDB" id="A0A0M4D0M3"/>
<evidence type="ECO:0000313" key="3">
    <source>
        <dbReference type="Proteomes" id="UP000068067"/>
    </source>
</evidence>
<keyword evidence="2" id="KW-0614">Plasmid</keyword>
<reference evidence="2 3" key="1">
    <citation type="submission" date="2014-08" db="EMBL/GenBank/DDBJ databases">
        <title>Complete genome sequence of Corynebacterium deserti GIMN1.010 (=DSM 45689), isolated from desert sand in western China.</title>
        <authorList>
            <person name="Ruckert C."/>
            <person name="Albersmeier A."/>
            <person name="Kalinowski J."/>
        </authorList>
    </citation>
    <scope>NUCLEOTIDE SEQUENCE [LARGE SCALE GENOMIC DNA]</scope>
    <source>
        <strain evidence="2 3">GIMN1.010</strain>
        <plasmid evidence="2 3">pCdes2</plasmid>
    </source>
</reference>
<dbReference type="Proteomes" id="UP000068067">
    <property type="component" value="Plasmid pCdes2"/>
</dbReference>
<organism evidence="2 3">
    <name type="scientific">Corynebacterium deserti GIMN1.010</name>
    <dbReference type="NCBI Taxonomy" id="931089"/>
    <lineage>
        <taxon>Bacteria</taxon>
        <taxon>Bacillati</taxon>
        <taxon>Actinomycetota</taxon>
        <taxon>Actinomycetes</taxon>
        <taxon>Mycobacteriales</taxon>
        <taxon>Corynebacteriaceae</taxon>
        <taxon>Corynebacterium</taxon>
    </lineage>
</organism>
<evidence type="ECO:0000256" key="1">
    <source>
        <dbReference type="SAM" id="MobiDB-lite"/>
    </source>
</evidence>
<dbReference type="EMBL" id="CP009222">
    <property type="protein sequence ID" value="ALC07207.1"/>
    <property type="molecule type" value="Genomic_DNA"/>
</dbReference>
<keyword evidence="3" id="KW-1185">Reference proteome</keyword>
<evidence type="ECO:0000313" key="2">
    <source>
        <dbReference type="EMBL" id="ALC07207.1"/>
    </source>
</evidence>
<accession>A0A0M4D0M3</accession>
<sequence>MPLRTLLSSDTPRYGASGVDAFGVVIDGQGDIQQRVQRLRQMSINDLVAGLSPLRFGNNNSAVPQAGEMVRHVRARQFQILGESGRVGRPPQQRQENAGTSRIRHGPTQPVHHV</sequence>
<name>A0A0M4D0M3_9CORY</name>
<geneLocation type="plasmid" evidence="2 3">
    <name>pCdes2</name>
</geneLocation>